<dbReference type="OrthoDB" id="9182865at2"/>
<keyword evidence="1" id="KW-0812">Transmembrane</keyword>
<organism evidence="2 3">
    <name type="scientific">Actinobacillus delphinicola</name>
    <dbReference type="NCBI Taxonomy" id="51161"/>
    <lineage>
        <taxon>Bacteria</taxon>
        <taxon>Pseudomonadati</taxon>
        <taxon>Pseudomonadota</taxon>
        <taxon>Gammaproteobacteria</taxon>
        <taxon>Pasteurellales</taxon>
        <taxon>Pasteurellaceae</taxon>
        <taxon>Actinobacillus</taxon>
    </lineage>
</organism>
<evidence type="ECO:0000313" key="3">
    <source>
        <dbReference type="Proteomes" id="UP000279799"/>
    </source>
</evidence>
<sequence>MTKDKQNLNNNQQIVDIVTNTPELLEEVLKTPEAETAMTILFAHQRISGPLPPASELQRYNQVIPNGADRIMQLAEKEQENRYAIPKMSLHIQLIGLCFGLISVMLVVGFCCYLVSKEQYGAAVTVMISVLVALAGIFVIGKVIPERHSASQNDKEEN</sequence>
<accession>A0A448TW57</accession>
<dbReference type="EMBL" id="LR134510">
    <property type="protein sequence ID" value="VEJ10149.1"/>
    <property type="molecule type" value="Genomic_DNA"/>
</dbReference>
<dbReference type="Proteomes" id="UP000279799">
    <property type="component" value="Chromosome"/>
</dbReference>
<dbReference type="InterPro" id="IPR019284">
    <property type="entry name" value="RP532"/>
</dbReference>
<feature type="transmembrane region" description="Helical" evidence="1">
    <location>
        <begin position="122"/>
        <end position="141"/>
    </location>
</feature>
<dbReference type="AlphaFoldDB" id="A0A448TW57"/>
<dbReference type="KEGG" id="adp:NCTC12871_01659"/>
<gene>
    <name evidence="2" type="ORF">NCTC12871_01659</name>
</gene>
<evidence type="ECO:0000256" key="1">
    <source>
        <dbReference type="SAM" id="Phobius"/>
    </source>
</evidence>
<reference evidence="2 3" key="1">
    <citation type="submission" date="2018-12" db="EMBL/GenBank/DDBJ databases">
        <authorList>
            <consortium name="Pathogen Informatics"/>
        </authorList>
    </citation>
    <scope>NUCLEOTIDE SEQUENCE [LARGE SCALE GENOMIC DNA]</scope>
    <source>
        <strain evidence="2 3">NCTC12871</strain>
    </source>
</reference>
<keyword evidence="1" id="KW-1133">Transmembrane helix</keyword>
<name>A0A448TW57_9PAST</name>
<keyword evidence="1" id="KW-0472">Membrane</keyword>
<keyword evidence="3" id="KW-1185">Reference proteome</keyword>
<evidence type="ECO:0000313" key="2">
    <source>
        <dbReference type="EMBL" id="VEJ10149.1"/>
    </source>
</evidence>
<feature type="transmembrane region" description="Helical" evidence="1">
    <location>
        <begin position="94"/>
        <end position="116"/>
    </location>
</feature>
<dbReference type="Pfam" id="PF10097">
    <property type="entry name" value="DUF2335"/>
    <property type="match status" value="1"/>
</dbReference>
<protein>
    <submittedName>
        <fullName evidence="2">Predicted membrane protein</fullName>
    </submittedName>
</protein>
<proteinExistence type="predicted"/>
<dbReference type="RefSeq" id="WP_126600638.1">
    <property type="nucleotide sequence ID" value="NZ_LR134510.1"/>
</dbReference>